<name>A0A5B7EDX1_PORTR</name>
<dbReference type="Proteomes" id="UP000324222">
    <property type="component" value="Unassembled WGS sequence"/>
</dbReference>
<gene>
    <name evidence="1" type="ORF">E2C01_025653</name>
</gene>
<organism evidence="1 2">
    <name type="scientific">Portunus trituberculatus</name>
    <name type="common">Swimming crab</name>
    <name type="synonym">Neptunus trituberculatus</name>
    <dbReference type="NCBI Taxonomy" id="210409"/>
    <lineage>
        <taxon>Eukaryota</taxon>
        <taxon>Metazoa</taxon>
        <taxon>Ecdysozoa</taxon>
        <taxon>Arthropoda</taxon>
        <taxon>Crustacea</taxon>
        <taxon>Multicrustacea</taxon>
        <taxon>Malacostraca</taxon>
        <taxon>Eumalacostraca</taxon>
        <taxon>Eucarida</taxon>
        <taxon>Decapoda</taxon>
        <taxon>Pleocyemata</taxon>
        <taxon>Brachyura</taxon>
        <taxon>Eubrachyura</taxon>
        <taxon>Portunoidea</taxon>
        <taxon>Portunidae</taxon>
        <taxon>Portuninae</taxon>
        <taxon>Portunus</taxon>
    </lineage>
</organism>
<accession>A0A5B7EDX1</accession>
<comment type="caution">
    <text evidence="1">The sequence shown here is derived from an EMBL/GenBank/DDBJ whole genome shotgun (WGS) entry which is preliminary data.</text>
</comment>
<keyword evidence="2" id="KW-1185">Reference proteome</keyword>
<evidence type="ECO:0000313" key="1">
    <source>
        <dbReference type="EMBL" id="MPC32342.1"/>
    </source>
</evidence>
<protein>
    <submittedName>
        <fullName evidence="1">Uncharacterized protein</fullName>
    </submittedName>
</protein>
<dbReference type="EMBL" id="VSRR010002608">
    <property type="protein sequence ID" value="MPC32342.1"/>
    <property type="molecule type" value="Genomic_DNA"/>
</dbReference>
<dbReference type="AlphaFoldDB" id="A0A5B7EDX1"/>
<proteinExistence type="predicted"/>
<evidence type="ECO:0000313" key="2">
    <source>
        <dbReference type="Proteomes" id="UP000324222"/>
    </source>
</evidence>
<sequence>MFYSQQIHILLHTLPLPFLCLQPSLPPHSTSLPLPFSCVQTISVFSSSAPQKGLQLHASLPPHCWTSCLATSLPPCVSASCGHSYIEYLSVCLSAPMFASYKRVDLTQASPDPQFHSAVFQ</sequence>
<reference evidence="1 2" key="1">
    <citation type="submission" date="2019-05" db="EMBL/GenBank/DDBJ databases">
        <title>Another draft genome of Portunus trituberculatus and its Hox gene families provides insights of decapod evolution.</title>
        <authorList>
            <person name="Jeong J.-H."/>
            <person name="Song I."/>
            <person name="Kim S."/>
            <person name="Choi T."/>
            <person name="Kim D."/>
            <person name="Ryu S."/>
            <person name="Kim W."/>
        </authorList>
    </citation>
    <scope>NUCLEOTIDE SEQUENCE [LARGE SCALE GENOMIC DNA]</scope>
    <source>
        <tissue evidence="1">Muscle</tissue>
    </source>
</reference>